<reference evidence="1" key="1">
    <citation type="submission" date="2021-02" db="EMBL/GenBank/DDBJ databases">
        <authorList>
            <person name="Nowell W R."/>
        </authorList>
    </citation>
    <scope>NUCLEOTIDE SEQUENCE</scope>
</reference>
<protein>
    <submittedName>
        <fullName evidence="1">Uncharacterized protein</fullName>
    </submittedName>
</protein>
<feature type="non-terminal residue" evidence="1">
    <location>
        <position position="1"/>
    </location>
</feature>
<dbReference type="AlphaFoldDB" id="A0A820QT71"/>
<evidence type="ECO:0000313" key="2">
    <source>
        <dbReference type="Proteomes" id="UP000663868"/>
    </source>
</evidence>
<evidence type="ECO:0000313" key="1">
    <source>
        <dbReference type="EMBL" id="CAF4424037.1"/>
    </source>
</evidence>
<dbReference type="EMBL" id="CAJOBB010027607">
    <property type="protein sequence ID" value="CAF4424037.1"/>
    <property type="molecule type" value="Genomic_DNA"/>
</dbReference>
<dbReference type="Proteomes" id="UP000663868">
    <property type="component" value="Unassembled WGS sequence"/>
</dbReference>
<comment type="caution">
    <text evidence="1">The sequence shown here is derived from an EMBL/GenBank/DDBJ whole genome shotgun (WGS) entry which is preliminary data.</text>
</comment>
<accession>A0A820QT71</accession>
<name>A0A820QT71_9BILA</name>
<proteinExistence type="predicted"/>
<organism evidence="1 2">
    <name type="scientific">Adineta steineri</name>
    <dbReference type="NCBI Taxonomy" id="433720"/>
    <lineage>
        <taxon>Eukaryota</taxon>
        <taxon>Metazoa</taxon>
        <taxon>Spiralia</taxon>
        <taxon>Gnathifera</taxon>
        <taxon>Rotifera</taxon>
        <taxon>Eurotatoria</taxon>
        <taxon>Bdelloidea</taxon>
        <taxon>Adinetida</taxon>
        <taxon>Adinetidae</taxon>
        <taxon>Adineta</taxon>
    </lineage>
</organism>
<gene>
    <name evidence="1" type="ORF">KXQ929_LOCUS52374</name>
</gene>
<sequence>IDLHLVLIIDLQLISKIHLCLSPVIYPELNSIIHLNVIPWVSYVFSIKKTNMFFYV</sequence>